<reference evidence="4 5" key="1">
    <citation type="journal article" date="2023" name="J. Hered.">
        <title>Chromosome-level genome of the wood stork (Mycteria americana) provides insight into avian chromosome evolution.</title>
        <authorList>
            <person name="Flamio R. Jr."/>
            <person name="Ramstad K.M."/>
        </authorList>
    </citation>
    <scope>NUCLEOTIDE SEQUENCE [LARGE SCALE GENOMIC DNA]</scope>
    <source>
        <strain evidence="4">JAX WOST 10</strain>
    </source>
</reference>
<sequence length="365" mass="41627">MTRGVAGQGPVPCSHPSPRRRPAQGPGSLAQKEKQRRELEALRAELEEERLRTQELHRCFAAKTRELKAALEREQQLLADRLQSQWEQQHALEVRRLQELNQRQREAETCQLLRWKEAELREGQELLRRECTAAVRQARDLQQQLAEEMVRPTRSGREAQSKLQDVLSRLPWETDGYQPACIRHLQNQLQLERRLFTKYILQVFKGKLPASPGMAQPKGLSELQGHQEMQSSCSSGRKGPQALVALQERLPDSHSTGQQTTCKAVAGAQVQMPEREDVVLLGSKRSQLLEQNTRLKRVLQALERQQSALERESHLLEQAGSPEACKEAERLQQKITKLAALASQLGERSRQLQETINCLISTHID</sequence>
<comment type="caution">
    <text evidence="4">The sequence shown here is derived from an EMBL/GenBank/DDBJ whole genome shotgun (WGS) entry which is preliminary data.</text>
</comment>
<accession>A0AAN7MGU5</accession>
<keyword evidence="1" id="KW-0175">Coiled coil</keyword>
<keyword evidence="5" id="KW-1185">Reference proteome</keyword>
<dbReference type="EMBL" id="JAUNZN010000111">
    <property type="protein sequence ID" value="KAK4805344.1"/>
    <property type="molecule type" value="Genomic_DNA"/>
</dbReference>
<dbReference type="InterPro" id="IPR057950">
    <property type="entry name" value="RIMB1/RIM3A-C-like_N"/>
</dbReference>
<proteinExistence type="predicted"/>
<evidence type="ECO:0000313" key="4">
    <source>
        <dbReference type="EMBL" id="KAK4805344.1"/>
    </source>
</evidence>
<feature type="domain" description="RIMB1/RIM3A-C-like N-terminal" evidence="3">
    <location>
        <begin position="287"/>
        <end position="363"/>
    </location>
</feature>
<evidence type="ECO:0000256" key="1">
    <source>
        <dbReference type="SAM" id="Coils"/>
    </source>
</evidence>
<dbReference type="AlphaFoldDB" id="A0AAN7MGU5"/>
<protein>
    <recommendedName>
        <fullName evidence="3">RIMB1/RIM3A-C-like N-terminal domain-containing protein</fullName>
    </recommendedName>
</protein>
<name>A0AAN7MGU5_MYCAM</name>
<dbReference type="Pfam" id="PF25566">
    <property type="entry name" value="RIMB1_N"/>
    <property type="match status" value="1"/>
</dbReference>
<evidence type="ECO:0000259" key="3">
    <source>
        <dbReference type="Pfam" id="PF25566"/>
    </source>
</evidence>
<evidence type="ECO:0000256" key="2">
    <source>
        <dbReference type="SAM" id="MobiDB-lite"/>
    </source>
</evidence>
<evidence type="ECO:0000313" key="5">
    <source>
        <dbReference type="Proteomes" id="UP001333110"/>
    </source>
</evidence>
<gene>
    <name evidence="4" type="ORF">QYF61_003429</name>
</gene>
<feature type="region of interest" description="Disordered" evidence="2">
    <location>
        <begin position="1"/>
        <end position="37"/>
    </location>
</feature>
<feature type="coiled-coil region" evidence="1">
    <location>
        <begin position="285"/>
        <end position="348"/>
    </location>
</feature>
<dbReference type="Proteomes" id="UP001333110">
    <property type="component" value="Unassembled WGS sequence"/>
</dbReference>
<organism evidence="4 5">
    <name type="scientific">Mycteria americana</name>
    <name type="common">Wood stork</name>
    <dbReference type="NCBI Taxonomy" id="33587"/>
    <lineage>
        <taxon>Eukaryota</taxon>
        <taxon>Metazoa</taxon>
        <taxon>Chordata</taxon>
        <taxon>Craniata</taxon>
        <taxon>Vertebrata</taxon>
        <taxon>Euteleostomi</taxon>
        <taxon>Archelosauria</taxon>
        <taxon>Archosauria</taxon>
        <taxon>Dinosauria</taxon>
        <taxon>Saurischia</taxon>
        <taxon>Theropoda</taxon>
        <taxon>Coelurosauria</taxon>
        <taxon>Aves</taxon>
        <taxon>Neognathae</taxon>
        <taxon>Neoaves</taxon>
        <taxon>Aequornithes</taxon>
        <taxon>Ciconiiformes</taxon>
        <taxon>Ciconiidae</taxon>
        <taxon>Mycteria</taxon>
    </lineage>
</organism>